<dbReference type="PANTHER" id="PTHR31025">
    <property type="entry name" value="SI:CH211-196P9.1-RELATED"/>
    <property type="match status" value="1"/>
</dbReference>
<keyword evidence="3" id="KW-1185">Reference proteome</keyword>
<evidence type="ECO:0000313" key="3">
    <source>
        <dbReference type="Proteomes" id="UP000465112"/>
    </source>
</evidence>
<protein>
    <submittedName>
        <fullName evidence="2">Uncharacterized protein</fullName>
    </submittedName>
</protein>
<dbReference type="AlphaFoldDB" id="A0A6A5EFW1"/>
<dbReference type="Proteomes" id="UP000465112">
    <property type="component" value="Chromosome 13"/>
</dbReference>
<evidence type="ECO:0000313" key="2">
    <source>
        <dbReference type="EMBL" id="KAF1381326.1"/>
    </source>
</evidence>
<dbReference type="EMBL" id="VHII01000013">
    <property type="protein sequence ID" value="KAF1381326.1"/>
    <property type="molecule type" value="Genomic_DNA"/>
</dbReference>
<comment type="caution">
    <text evidence="2">The sequence shown here is derived from an EMBL/GenBank/DDBJ whole genome shotgun (WGS) entry which is preliminary data.</text>
</comment>
<reference evidence="2 3" key="1">
    <citation type="submission" date="2019-06" db="EMBL/GenBank/DDBJ databases">
        <title>A chromosome-scale genome assembly of the European perch, Perca fluviatilis.</title>
        <authorList>
            <person name="Roques C."/>
            <person name="Zahm M."/>
            <person name="Cabau C."/>
            <person name="Klopp C."/>
            <person name="Bouchez O."/>
            <person name="Donnadieu C."/>
            <person name="Kuhl H."/>
            <person name="Gislard M."/>
            <person name="Guendouz S."/>
            <person name="Journot L."/>
            <person name="Haffray P."/>
            <person name="Bestin A."/>
            <person name="Morvezen R."/>
            <person name="Feron R."/>
            <person name="Wen M."/>
            <person name="Jouanno E."/>
            <person name="Herpin A."/>
            <person name="Schartl M."/>
            <person name="Postlethwait J."/>
            <person name="Schaerlinger B."/>
            <person name="Chardard D."/>
            <person name="Lecocq T."/>
            <person name="Poncet C."/>
            <person name="Jaffrelo L."/>
            <person name="Lampietro C."/>
            <person name="Guiguen Y."/>
        </authorList>
    </citation>
    <scope>NUCLEOTIDE SEQUENCE [LARGE SCALE GENOMIC DNA]</scope>
    <source>
        <tissue evidence="2">Blood</tissue>
    </source>
</reference>
<name>A0A6A5EFW1_PERFL</name>
<feature type="compositionally biased region" description="Basic and acidic residues" evidence="1">
    <location>
        <begin position="240"/>
        <end position="251"/>
    </location>
</feature>
<dbReference type="PANTHER" id="PTHR31025:SF28">
    <property type="match status" value="1"/>
</dbReference>
<feature type="region of interest" description="Disordered" evidence="1">
    <location>
        <begin position="224"/>
        <end position="254"/>
    </location>
</feature>
<gene>
    <name evidence="2" type="ORF">PFLUV_G00152730</name>
</gene>
<organism evidence="2 3">
    <name type="scientific">Perca fluviatilis</name>
    <name type="common">European perch</name>
    <dbReference type="NCBI Taxonomy" id="8168"/>
    <lineage>
        <taxon>Eukaryota</taxon>
        <taxon>Metazoa</taxon>
        <taxon>Chordata</taxon>
        <taxon>Craniata</taxon>
        <taxon>Vertebrata</taxon>
        <taxon>Euteleostomi</taxon>
        <taxon>Actinopterygii</taxon>
        <taxon>Neopterygii</taxon>
        <taxon>Teleostei</taxon>
        <taxon>Neoteleostei</taxon>
        <taxon>Acanthomorphata</taxon>
        <taxon>Eupercaria</taxon>
        <taxon>Perciformes</taxon>
        <taxon>Percoidei</taxon>
        <taxon>Percidae</taxon>
        <taxon>Percinae</taxon>
        <taxon>Perca</taxon>
    </lineage>
</organism>
<accession>A0A6A5EFW1</accession>
<proteinExistence type="predicted"/>
<sequence length="509" mass="57486">MEAASPGMSSDTSLTYDNLESIKVLVTSFKDEKETCKKILYVNSAMDLVDQSLAQQTGCVLDRLLKYNTDFMEYIDVDTNVDVKDFDRFHVFMSARGPQMETCLRETNQNQPTTNMEEHSQPLQSLLQKKAPQIPTEYETTGILSVPLRKLLVKTCIGDLVERCGFYPLSAEKLAVAKSIITTFQSLSVRVEGQGEGFEHYYDPVSHCGFLETKLRNLRRNLEQGQRRYRKRKVTNDCTGPEKPDTTEDGHASSTNEWATLIKRLRPSAENLSAIKSGMEKTYTCRRSWITKDSPTVAEIFNEYPRFLDMPSLLDSEFGKLTGGKTDLFLRRWEANIIPKLKSVAALEPRVSSLLKGIEEKTEDDTCYTFLVLLTHLLPPVGASRCSLRSAITHLVDFTPPGTSIASLCNDPAAPSTTHQPQLICIGDLKWYNRAYVIVAKNDKVTIPLDDGLTCSVDKLFKLYWVCNLSYPAPLSSVFTFFEYVYDLPFSTQRKTKVLELISQLKACK</sequence>
<dbReference type="OrthoDB" id="10053555at2759"/>
<evidence type="ECO:0000256" key="1">
    <source>
        <dbReference type="SAM" id="MobiDB-lite"/>
    </source>
</evidence>